<feature type="transmembrane region" description="Helical" evidence="3">
    <location>
        <begin position="49"/>
        <end position="68"/>
    </location>
</feature>
<keyword evidence="5" id="KW-1185">Reference proteome</keyword>
<feature type="transmembrane region" description="Helical" evidence="3">
    <location>
        <begin position="155"/>
        <end position="175"/>
    </location>
</feature>
<evidence type="ECO:0000256" key="1">
    <source>
        <dbReference type="ARBA" id="ARBA00009617"/>
    </source>
</evidence>
<comment type="caution">
    <text evidence="4">The sequence shown here is derived from an EMBL/GenBank/DDBJ whole genome shotgun (WGS) entry which is preliminary data.</text>
</comment>
<dbReference type="Proteomes" id="UP000249524">
    <property type="component" value="Unassembled WGS sequence"/>
</dbReference>
<feature type="transmembrane region" description="Helical" evidence="3">
    <location>
        <begin position="286"/>
        <end position="306"/>
    </location>
</feature>
<dbReference type="RefSeq" id="WP_111275199.1">
    <property type="nucleotide sequence ID" value="NZ_QFYS01000002.1"/>
</dbReference>
<keyword evidence="3" id="KW-1133">Transmembrane helix</keyword>
<protein>
    <recommendedName>
        <fullName evidence="6">Sugar transporter</fullName>
    </recommendedName>
</protein>
<dbReference type="Pfam" id="PF13347">
    <property type="entry name" value="MFS_2"/>
    <property type="match status" value="1"/>
</dbReference>
<keyword evidence="3" id="KW-0472">Membrane</keyword>
<dbReference type="SUPFAM" id="SSF103473">
    <property type="entry name" value="MFS general substrate transporter"/>
    <property type="match status" value="1"/>
</dbReference>
<feature type="transmembrane region" description="Helical" evidence="3">
    <location>
        <begin position="399"/>
        <end position="421"/>
    </location>
</feature>
<feature type="transmembrane region" description="Helical" evidence="3">
    <location>
        <begin position="441"/>
        <end position="463"/>
    </location>
</feature>
<reference evidence="4 5" key="1">
    <citation type="submission" date="2018-05" db="EMBL/GenBank/DDBJ databases">
        <authorList>
            <person name="Lanie J.A."/>
            <person name="Ng W.-L."/>
            <person name="Kazmierczak K.M."/>
            <person name="Andrzejewski T.M."/>
            <person name="Davidsen T.M."/>
            <person name="Wayne K.J."/>
            <person name="Tettelin H."/>
            <person name="Glass J.I."/>
            <person name="Rusch D."/>
            <person name="Podicherti R."/>
            <person name="Tsui H.-C.T."/>
            <person name="Winkler M.E."/>
        </authorList>
    </citation>
    <scope>NUCLEOTIDE SEQUENCE [LARGE SCALE GENOMIC DNA]</scope>
    <source>
        <strain evidence="4 5">BUT-10</strain>
    </source>
</reference>
<evidence type="ECO:0000256" key="2">
    <source>
        <dbReference type="SAM" id="MobiDB-lite"/>
    </source>
</evidence>
<feature type="region of interest" description="Disordered" evidence="2">
    <location>
        <begin position="483"/>
        <end position="507"/>
    </location>
</feature>
<dbReference type="OrthoDB" id="9764596at2"/>
<feature type="transmembrane region" description="Helical" evidence="3">
    <location>
        <begin position="357"/>
        <end position="378"/>
    </location>
</feature>
<evidence type="ECO:0000313" key="4">
    <source>
        <dbReference type="EMBL" id="RAK67589.1"/>
    </source>
</evidence>
<dbReference type="InterPro" id="IPR039672">
    <property type="entry name" value="MFS_2"/>
</dbReference>
<comment type="similarity">
    <text evidence="1">Belongs to the sodium:galactoside symporter (TC 2.A.2) family.</text>
</comment>
<accession>A0A328BM08</accession>
<organism evidence="4 5">
    <name type="scientific">Phenylobacterium kunshanense</name>
    <dbReference type="NCBI Taxonomy" id="1445034"/>
    <lineage>
        <taxon>Bacteria</taxon>
        <taxon>Pseudomonadati</taxon>
        <taxon>Pseudomonadota</taxon>
        <taxon>Alphaproteobacteria</taxon>
        <taxon>Caulobacterales</taxon>
        <taxon>Caulobacteraceae</taxon>
        <taxon>Phenylobacterium</taxon>
    </lineage>
</organism>
<feature type="transmembrane region" description="Helical" evidence="3">
    <location>
        <begin position="318"/>
        <end position="337"/>
    </location>
</feature>
<proteinExistence type="inferred from homology"/>
<evidence type="ECO:0000256" key="3">
    <source>
        <dbReference type="SAM" id="Phobius"/>
    </source>
</evidence>
<keyword evidence="3" id="KW-0812">Transmembrane</keyword>
<dbReference type="PANTHER" id="PTHR11328">
    <property type="entry name" value="MAJOR FACILITATOR SUPERFAMILY DOMAIN-CONTAINING PROTEIN"/>
    <property type="match status" value="1"/>
</dbReference>
<sequence length="507" mass="53991">MAATERAGEAPRLSYATKVLYAVGATATNLKLRALSTFLVIFYNQVVGLPPQLVGSILAAALVFDAVLDPVIGQFSDNLRSRWGRRHPFMLVAAVPYALAFFLLWTPPADWSHGALAIYLAVCLFAVRFFDTFFELPHQALAPELAKGYDERTNLLAMRHFFAVAGGLGMTVLAYQVFLKEQPDGTGGVLARDGYFAYALTGALIIFGTVLASTLGTASRIPYLTPAPQRQITLKGMVVEMAQTLNNRAFLSAAVSMMFIAVAVGARNGLEIYFGLYFWELKQSQLATLATMSVVGGFMGVGLAPVVGRWLGKKNGAIAVFAAAVLVHITPVSLRLLGLAPANGTPELLALLYGEEIINATLAAATGILLAAIIADVVEDAEVKTGRRSEGLLMSANALFRKMISGMGVFIATTVLALANFPEKAERGQVAPEALYSLGLAYIPIIVGLYGIAIGLLFTYNITRERHEANLEKLRASATEQAAAEAGPGINSGEVTTRSALRPEASA</sequence>
<feature type="transmembrane region" description="Helical" evidence="3">
    <location>
        <begin position="111"/>
        <end position="134"/>
    </location>
</feature>
<feature type="transmembrane region" description="Helical" evidence="3">
    <location>
        <begin position="20"/>
        <end position="43"/>
    </location>
</feature>
<dbReference type="Gene3D" id="1.20.1250.20">
    <property type="entry name" value="MFS general substrate transporter like domains"/>
    <property type="match status" value="1"/>
</dbReference>
<dbReference type="PANTHER" id="PTHR11328:SF24">
    <property type="entry name" value="MAJOR FACILITATOR SUPERFAMILY (MFS) PROFILE DOMAIN-CONTAINING PROTEIN"/>
    <property type="match status" value="1"/>
</dbReference>
<dbReference type="GO" id="GO:0015293">
    <property type="term" value="F:symporter activity"/>
    <property type="evidence" value="ECO:0007669"/>
    <property type="project" value="InterPro"/>
</dbReference>
<dbReference type="EMBL" id="QFYS01000002">
    <property type="protein sequence ID" value="RAK67589.1"/>
    <property type="molecule type" value="Genomic_DNA"/>
</dbReference>
<evidence type="ECO:0000313" key="5">
    <source>
        <dbReference type="Proteomes" id="UP000249524"/>
    </source>
</evidence>
<evidence type="ECO:0008006" key="6">
    <source>
        <dbReference type="Google" id="ProtNLM"/>
    </source>
</evidence>
<gene>
    <name evidence="4" type="ORF">DJ019_06690</name>
</gene>
<feature type="transmembrane region" description="Helical" evidence="3">
    <location>
        <begin position="249"/>
        <end position="266"/>
    </location>
</feature>
<name>A0A328BM08_9CAUL</name>
<dbReference type="GO" id="GO:0008643">
    <property type="term" value="P:carbohydrate transport"/>
    <property type="evidence" value="ECO:0007669"/>
    <property type="project" value="InterPro"/>
</dbReference>
<dbReference type="AlphaFoldDB" id="A0A328BM08"/>
<feature type="transmembrane region" description="Helical" evidence="3">
    <location>
        <begin position="195"/>
        <end position="215"/>
    </location>
</feature>
<feature type="transmembrane region" description="Helical" evidence="3">
    <location>
        <begin position="89"/>
        <end position="105"/>
    </location>
</feature>
<dbReference type="InterPro" id="IPR036259">
    <property type="entry name" value="MFS_trans_sf"/>
</dbReference>
<dbReference type="GO" id="GO:0005886">
    <property type="term" value="C:plasma membrane"/>
    <property type="evidence" value="ECO:0007669"/>
    <property type="project" value="TreeGrafter"/>
</dbReference>